<evidence type="ECO:0000313" key="3">
    <source>
        <dbReference type="Proteomes" id="UP000265765"/>
    </source>
</evidence>
<name>A0AAI8L764_9ACTN</name>
<gene>
    <name evidence="2" type="ORF">DWG14_07161</name>
</gene>
<evidence type="ECO:0000313" key="2">
    <source>
        <dbReference type="EMBL" id="AYC42855.1"/>
    </source>
</evidence>
<organism evidence="2 3">
    <name type="scientific">Streptomyces griseorubiginosus</name>
    <dbReference type="NCBI Taxonomy" id="67304"/>
    <lineage>
        <taxon>Bacteria</taxon>
        <taxon>Bacillati</taxon>
        <taxon>Actinomycetota</taxon>
        <taxon>Actinomycetes</taxon>
        <taxon>Kitasatosporales</taxon>
        <taxon>Streptomycetaceae</taxon>
        <taxon>Streptomyces</taxon>
    </lineage>
</organism>
<reference evidence="2 3" key="1">
    <citation type="submission" date="2018-09" db="EMBL/GenBank/DDBJ databases">
        <title>Production of Trimethoprim by Streptomyces sp. 3E-1.</title>
        <authorList>
            <person name="Kang H.J."/>
            <person name="Kim S.B."/>
        </authorList>
    </citation>
    <scope>NUCLEOTIDE SEQUENCE [LARGE SCALE GENOMIC DNA]</scope>
    <source>
        <strain evidence="2 3">3E-1</strain>
    </source>
</reference>
<feature type="compositionally biased region" description="Low complexity" evidence="1">
    <location>
        <begin position="99"/>
        <end position="115"/>
    </location>
</feature>
<protein>
    <submittedName>
        <fullName evidence="2">Uncharacterized protein</fullName>
    </submittedName>
</protein>
<proteinExistence type="predicted"/>
<feature type="region of interest" description="Disordered" evidence="1">
    <location>
        <begin position="92"/>
        <end position="168"/>
    </location>
</feature>
<sequence>MRGNLRLSAVARVVRTSRVTRVHRTTTTATLLVTVAVSALTGCVTIQRPPVTGPPPTTAPSQAPGPEGARPDGQAEPQIVQAPAQEALSMIDPSRSAKPGGDAPRTTPGTAAAAVRPEHRHPEHPRPEHPVHAAPPEQRHSDVRRPRPPRVEIPDVTTSIPKSVPRSQKDVCALGRKYGRWQEGSAESVICEQTYTR</sequence>
<feature type="region of interest" description="Disordered" evidence="1">
    <location>
        <begin position="46"/>
        <end position="74"/>
    </location>
</feature>
<dbReference type="KEGG" id="sge:DWG14_07161"/>
<evidence type="ECO:0000256" key="1">
    <source>
        <dbReference type="SAM" id="MobiDB-lite"/>
    </source>
</evidence>
<accession>A0AAI8L764</accession>
<dbReference type="AlphaFoldDB" id="A0AAI8L764"/>
<feature type="compositionally biased region" description="Basic and acidic residues" evidence="1">
    <location>
        <begin position="116"/>
        <end position="153"/>
    </location>
</feature>
<dbReference type="EMBL" id="CP032427">
    <property type="protein sequence ID" value="AYC42855.1"/>
    <property type="molecule type" value="Genomic_DNA"/>
</dbReference>
<dbReference type="Proteomes" id="UP000265765">
    <property type="component" value="Chromosome"/>
</dbReference>